<keyword evidence="2" id="KW-0238">DNA-binding</keyword>
<name>A0A4U3LM28_9ACTN</name>
<dbReference type="SMART" id="SM01134">
    <property type="entry name" value="DeoRC"/>
    <property type="match status" value="1"/>
</dbReference>
<accession>A0A4U3LM28</accession>
<feature type="domain" description="HTH deoR-type" evidence="4">
    <location>
        <begin position="32"/>
        <end position="87"/>
    </location>
</feature>
<dbReference type="InterPro" id="IPR037171">
    <property type="entry name" value="NagB/RpiA_transferase-like"/>
</dbReference>
<sequence length="280" mass="29855">MKTTGQGIRIHAQDLERVRKTCAPYTVPVVRKSERLSAILDQVGLEGSVDVAALAVALGVSGATIRRDLQTLSRNQLLVRTHGGALSNQAGDEKPTRVKAILRQAEKRTIGRAAAAFVEEGAVVGMTGGTTALELSRALAQRRGITVVTNAINIAAELVGHAGVRLVLIGGLARSSYELVGPAAEAMLANYHLDVAFIGVDGLTPEEGCTTYDEMEAQTDLAFLRRARRSVVIADSSKIGRVTFARISRLSDITDIVTDRNAHPDQLESLERAGVRVTIV</sequence>
<dbReference type="InterPro" id="IPR050313">
    <property type="entry name" value="Carb_Metab_HTH_regulators"/>
</dbReference>
<dbReference type="GO" id="GO:0003700">
    <property type="term" value="F:DNA-binding transcription factor activity"/>
    <property type="evidence" value="ECO:0007669"/>
    <property type="project" value="InterPro"/>
</dbReference>
<evidence type="ECO:0000313" key="6">
    <source>
        <dbReference type="Proteomes" id="UP000305836"/>
    </source>
</evidence>
<dbReference type="PANTHER" id="PTHR30363">
    <property type="entry name" value="HTH-TYPE TRANSCRIPTIONAL REGULATOR SRLR-RELATED"/>
    <property type="match status" value="1"/>
</dbReference>
<dbReference type="InterPro" id="IPR014036">
    <property type="entry name" value="DeoR-like_C"/>
</dbReference>
<gene>
    <name evidence="5" type="ORF">FDA38_31110</name>
</gene>
<evidence type="ECO:0000256" key="2">
    <source>
        <dbReference type="ARBA" id="ARBA00023125"/>
    </source>
</evidence>
<dbReference type="PRINTS" id="PR00037">
    <property type="entry name" value="HTHLACR"/>
</dbReference>
<comment type="caution">
    <text evidence="5">The sequence shown here is derived from an EMBL/GenBank/DDBJ whole genome shotgun (WGS) entry which is preliminary data.</text>
</comment>
<keyword evidence="3" id="KW-0804">Transcription</keyword>
<dbReference type="OrthoDB" id="7688673at2"/>
<evidence type="ECO:0000313" key="5">
    <source>
        <dbReference type="EMBL" id="TKK76791.1"/>
    </source>
</evidence>
<dbReference type="InterPro" id="IPR018356">
    <property type="entry name" value="Tscrpt_reg_HTH_DeoR_CS"/>
</dbReference>
<dbReference type="SUPFAM" id="SSF100950">
    <property type="entry name" value="NagB/RpiA/CoA transferase-like"/>
    <property type="match status" value="1"/>
</dbReference>
<proteinExistence type="predicted"/>
<dbReference type="InterPro" id="IPR036390">
    <property type="entry name" value="WH_DNA-bd_sf"/>
</dbReference>
<dbReference type="PANTHER" id="PTHR30363:SF44">
    <property type="entry name" value="AGA OPERON TRANSCRIPTIONAL REPRESSOR-RELATED"/>
    <property type="match status" value="1"/>
</dbReference>
<dbReference type="AlphaFoldDB" id="A0A4U3LM28"/>
<protein>
    <submittedName>
        <fullName evidence="5">DeoR/GlpR transcriptional regulator</fullName>
    </submittedName>
</protein>
<dbReference type="SMART" id="SM00420">
    <property type="entry name" value="HTH_DEOR"/>
    <property type="match status" value="1"/>
</dbReference>
<organism evidence="5 6">
    <name type="scientific">Kribbella jiaozuonensis</name>
    <dbReference type="NCBI Taxonomy" id="2575441"/>
    <lineage>
        <taxon>Bacteria</taxon>
        <taxon>Bacillati</taxon>
        <taxon>Actinomycetota</taxon>
        <taxon>Actinomycetes</taxon>
        <taxon>Propionibacteriales</taxon>
        <taxon>Kribbellaceae</taxon>
        <taxon>Kribbella</taxon>
    </lineage>
</organism>
<evidence type="ECO:0000256" key="3">
    <source>
        <dbReference type="ARBA" id="ARBA00023163"/>
    </source>
</evidence>
<dbReference type="Pfam" id="PF00455">
    <property type="entry name" value="DeoRC"/>
    <property type="match status" value="1"/>
</dbReference>
<dbReference type="EMBL" id="SZPZ01000004">
    <property type="protein sequence ID" value="TKK76791.1"/>
    <property type="molecule type" value="Genomic_DNA"/>
</dbReference>
<dbReference type="GO" id="GO:0003677">
    <property type="term" value="F:DNA binding"/>
    <property type="evidence" value="ECO:0007669"/>
    <property type="project" value="UniProtKB-KW"/>
</dbReference>
<reference evidence="5 6" key="1">
    <citation type="submission" date="2019-04" db="EMBL/GenBank/DDBJ databases">
        <title>Kribbella sp. NEAU-THZ 27 nov., a novel actinomycete isolated from soil.</title>
        <authorList>
            <person name="Duan L."/>
        </authorList>
    </citation>
    <scope>NUCLEOTIDE SEQUENCE [LARGE SCALE GENOMIC DNA]</scope>
    <source>
        <strain evidence="6">NEAU-THZ27</strain>
    </source>
</reference>
<keyword evidence="6" id="KW-1185">Reference proteome</keyword>
<dbReference type="Pfam" id="PF08220">
    <property type="entry name" value="HTH_DeoR"/>
    <property type="match status" value="1"/>
</dbReference>
<dbReference type="SUPFAM" id="SSF46785">
    <property type="entry name" value="Winged helix' DNA-binding domain"/>
    <property type="match status" value="1"/>
</dbReference>
<dbReference type="Gene3D" id="3.40.50.1360">
    <property type="match status" value="1"/>
</dbReference>
<evidence type="ECO:0000256" key="1">
    <source>
        <dbReference type="ARBA" id="ARBA00023015"/>
    </source>
</evidence>
<dbReference type="PROSITE" id="PS51000">
    <property type="entry name" value="HTH_DEOR_2"/>
    <property type="match status" value="1"/>
</dbReference>
<evidence type="ECO:0000259" key="4">
    <source>
        <dbReference type="PROSITE" id="PS51000"/>
    </source>
</evidence>
<keyword evidence="1" id="KW-0805">Transcription regulation</keyword>
<dbReference type="Proteomes" id="UP000305836">
    <property type="component" value="Unassembled WGS sequence"/>
</dbReference>
<dbReference type="InterPro" id="IPR001034">
    <property type="entry name" value="DeoR_HTH"/>
</dbReference>
<dbReference type="PROSITE" id="PS00894">
    <property type="entry name" value="HTH_DEOR_1"/>
    <property type="match status" value="1"/>
</dbReference>